<keyword evidence="1" id="KW-1133">Transmembrane helix</keyword>
<reference evidence="3 4" key="1">
    <citation type="journal article" date="2009" name="J. Bacteriol.">
        <title>Complete genome sequence of Robiginitalea biformata HTCC2501.</title>
        <authorList>
            <person name="Oh H.M."/>
            <person name="Giovannoni S.J."/>
            <person name="Lee K."/>
            <person name="Ferriera S."/>
            <person name="Johnson J."/>
            <person name="Cho J.C."/>
        </authorList>
    </citation>
    <scope>NUCLEOTIDE SEQUENCE [LARGE SCALE GENOMIC DNA]</scope>
    <source>
        <strain evidence="4">ATCC BAA-864 / HTCC2501 / KCTC 12146</strain>
    </source>
</reference>
<feature type="transmembrane region" description="Helical" evidence="1">
    <location>
        <begin position="144"/>
        <end position="164"/>
    </location>
</feature>
<dbReference type="KEGG" id="rbi:RB2501_14319"/>
<feature type="transmembrane region" description="Helical" evidence="1">
    <location>
        <begin position="47"/>
        <end position="70"/>
    </location>
</feature>
<dbReference type="GO" id="GO:0016747">
    <property type="term" value="F:acyltransferase activity, transferring groups other than amino-acyl groups"/>
    <property type="evidence" value="ECO:0007669"/>
    <property type="project" value="InterPro"/>
</dbReference>
<dbReference type="HOGENOM" id="CLU_062174_0_0_10"/>
<feature type="transmembrane region" description="Helical" evidence="1">
    <location>
        <begin position="216"/>
        <end position="239"/>
    </location>
</feature>
<keyword evidence="4" id="KW-1185">Reference proteome</keyword>
<dbReference type="Proteomes" id="UP000009049">
    <property type="component" value="Chromosome"/>
</dbReference>
<dbReference type="RefSeq" id="WP_015754826.1">
    <property type="nucleotide sequence ID" value="NC_013222.1"/>
</dbReference>
<evidence type="ECO:0000259" key="2">
    <source>
        <dbReference type="Pfam" id="PF01757"/>
    </source>
</evidence>
<gene>
    <name evidence="3" type="ordered locus">RB2501_14319</name>
</gene>
<name>A4CKW1_ROBBH</name>
<feature type="domain" description="Acyltransferase 3" evidence="2">
    <location>
        <begin position="8"/>
        <end position="340"/>
    </location>
</feature>
<evidence type="ECO:0000313" key="3">
    <source>
        <dbReference type="EMBL" id="EAR15510.1"/>
    </source>
</evidence>
<feature type="transmembrane region" description="Helical" evidence="1">
    <location>
        <begin position="184"/>
        <end position="204"/>
    </location>
</feature>
<feature type="transmembrane region" description="Helical" evidence="1">
    <location>
        <begin position="90"/>
        <end position="109"/>
    </location>
</feature>
<feature type="transmembrane region" description="Helical" evidence="1">
    <location>
        <begin position="7"/>
        <end position="27"/>
    </location>
</feature>
<feature type="transmembrane region" description="Helical" evidence="1">
    <location>
        <begin position="115"/>
        <end position="137"/>
    </location>
</feature>
<feature type="transmembrane region" description="Helical" evidence="1">
    <location>
        <begin position="326"/>
        <end position="344"/>
    </location>
</feature>
<dbReference type="OrthoDB" id="1418407at2"/>
<dbReference type="InterPro" id="IPR002656">
    <property type="entry name" value="Acyl_transf_3_dom"/>
</dbReference>
<feature type="transmembrane region" description="Helical" evidence="1">
    <location>
        <begin position="293"/>
        <end position="314"/>
    </location>
</feature>
<feature type="transmembrane region" description="Helical" evidence="1">
    <location>
        <begin position="259"/>
        <end position="281"/>
    </location>
</feature>
<evidence type="ECO:0000313" key="4">
    <source>
        <dbReference type="Proteomes" id="UP000009049"/>
    </source>
</evidence>
<dbReference type="AlphaFoldDB" id="A4CKW1"/>
<dbReference type="Pfam" id="PF01757">
    <property type="entry name" value="Acyl_transf_3"/>
    <property type="match status" value="1"/>
</dbReference>
<dbReference type="eggNOG" id="COG3503">
    <property type="taxonomic scope" value="Bacteria"/>
</dbReference>
<keyword evidence="1" id="KW-0812">Transmembrane</keyword>
<dbReference type="EMBL" id="CP001712">
    <property type="protein sequence ID" value="EAR15510.1"/>
    <property type="molecule type" value="Genomic_DNA"/>
</dbReference>
<proteinExistence type="predicted"/>
<sequence length="395" mass="45147">MGKPSRLYFIDAMRAWAILMMLQGHFIDGLLDPLFRDPSNPAYATWLYFRGITAPVFFTVSGFIFTYLLLRTPRNQPDNPRIRKGIRRGLQLVAIGYLLRTNLFGLLQGQIYPSFYLVDVLHCIGVALLLIIGIYQLTRKFRPGAFPVLLLMVTVGLFLFEPVYKTWTYEGWPAAIANYLTKANGSVFTIVPWVGYTAFGAFLATAFRRYANTRHLYVKSILLSVLAGVALVGYSSAFFSWVARQTGWELPEMVVANNYLFIRLGDVLLVFAVFMLLRGLLKKEVFLRIGQNTLSIYVIHFIILYGSFTGLGLYRFLHHSLTPWEVIPGALAFMLVCTWAALTYDSHQERVRDLLKSTARITRQGLEKYAWILYRWARRGADKLMRLLGLAESRS</sequence>
<dbReference type="STRING" id="313596.RB2501_14319"/>
<protein>
    <recommendedName>
        <fullName evidence="2">Acyltransferase 3 domain-containing protein</fullName>
    </recommendedName>
</protein>
<evidence type="ECO:0000256" key="1">
    <source>
        <dbReference type="SAM" id="Phobius"/>
    </source>
</evidence>
<keyword evidence="1" id="KW-0472">Membrane</keyword>
<organism evidence="3 4">
    <name type="scientific">Robiginitalea biformata (strain ATCC BAA-864 / DSM 15991 / KCTC 12146 / HTCC2501)</name>
    <dbReference type="NCBI Taxonomy" id="313596"/>
    <lineage>
        <taxon>Bacteria</taxon>
        <taxon>Pseudomonadati</taxon>
        <taxon>Bacteroidota</taxon>
        <taxon>Flavobacteriia</taxon>
        <taxon>Flavobacteriales</taxon>
        <taxon>Flavobacteriaceae</taxon>
        <taxon>Robiginitalea</taxon>
    </lineage>
</organism>
<accession>A4CKW1</accession>